<proteinExistence type="predicted"/>
<dbReference type="EMBL" id="GGEC01092749">
    <property type="protein sequence ID" value="MBX73233.1"/>
    <property type="molecule type" value="Transcribed_RNA"/>
</dbReference>
<name>A0A2P2R1U7_RHIMU</name>
<accession>A0A2P2R1U7</accession>
<protein>
    <submittedName>
        <fullName evidence="1">Uncharacterized protein</fullName>
    </submittedName>
</protein>
<sequence length="28" mass="3143">MQLHSRFPPDPTYRAVRGPDWSGLSAIS</sequence>
<dbReference type="AlphaFoldDB" id="A0A2P2R1U7"/>
<organism evidence="1">
    <name type="scientific">Rhizophora mucronata</name>
    <name type="common">Asiatic mangrove</name>
    <dbReference type="NCBI Taxonomy" id="61149"/>
    <lineage>
        <taxon>Eukaryota</taxon>
        <taxon>Viridiplantae</taxon>
        <taxon>Streptophyta</taxon>
        <taxon>Embryophyta</taxon>
        <taxon>Tracheophyta</taxon>
        <taxon>Spermatophyta</taxon>
        <taxon>Magnoliopsida</taxon>
        <taxon>eudicotyledons</taxon>
        <taxon>Gunneridae</taxon>
        <taxon>Pentapetalae</taxon>
        <taxon>rosids</taxon>
        <taxon>fabids</taxon>
        <taxon>Malpighiales</taxon>
        <taxon>Rhizophoraceae</taxon>
        <taxon>Rhizophora</taxon>
    </lineage>
</organism>
<reference evidence="1" key="1">
    <citation type="submission" date="2018-02" db="EMBL/GenBank/DDBJ databases">
        <title>Rhizophora mucronata_Transcriptome.</title>
        <authorList>
            <person name="Meera S.P."/>
            <person name="Sreeshan A."/>
            <person name="Augustine A."/>
        </authorList>
    </citation>
    <scope>NUCLEOTIDE SEQUENCE</scope>
    <source>
        <tissue evidence="1">Leaf</tissue>
    </source>
</reference>
<evidence type="ECO:0000313" key="1">
    <source>
        <dbReference type="EMBL" id="MBX73233.1"/>
    </source>
</evidence>